<dbReference type="Pfam" id="PF00067">
    <property type="entry name" value="p450"/>
    <property type="match status" value="1"/>
</dbReference>
<dbReference type="EMBL" id="KZ679260">
    <property type="protein sequence ID" value="PTB42668.1"/>
    <property type="molecule type" value="Genomic_DNA"/>
</dbReference>
<dbReference type="SUPFAM" id="SSF48264">
    <property type="entry name" value="Cytochrome P450"/>
    <property type="match status" value="1"/>
</dbReference>
<organism evidence="1 2">
    <name type="scientific">Trichoderma asperellum (strain ATCC 204424 / CBS 433.97 / NBRC 101777)</name>
    <dbReference type="NCBI Taxonomy" id="1042311"/>
    <lineage>
        <taxon>Eukaryota</taxon>
        <taxon>Fungi</taxon>
        <taxon>Dikarya</taxon>
        <taxon>Ascomycota</taxon>
        <taxon>Pezizomycotina</taxon>
        <taxon>Sordariomycetes</taxon>
        <taxon>Hypocreomycetidae</taxon>
        <taxon>Hypocreales</taxon>
        <taxon>Hypocreaceae</taxon>
        <taxon>Trichoderma</taxon>
    </lineage>
</organism>
<dbReference type="Proteomes" id="UP000240493">
    <property type="component" value="Unassembled WGS sequence"/>
</dbReference>
<dbReference type="GO" id="GO:0005506">
    <property type="term" value="F:iron ion binding"/>
    <property type="evidence" value="ECO:0007669"/>
    <property type="project" value="InterPro"/>
</dbReference>
<evidence type="ECO:0008006" key="3">
    <source>
        <dbReference type="Google" id="ProtNLM"/>
    </source>
</evidence>
<proteinExistence type="predicted"/>
<protein>
    <recommendedName>
        <fullName evidence="3">Cytochrome P450</fullName>
    </recommendedName>
</protein>
<dbReference type="STRING" id="1042311.A0A2T3ZCY3"/>
<dbReference type="InterPro" id="IPR001128">
    <property type="entry name" value="Cyt_P450"/>
</dbReference>
<dbReference type="InterPro" id="IPR036396">
    <property type="entry name" value="Cyt_P450_sf"/>
</dbReference>
<gene>
    <name evidence="1" type="ORF">M441DRAFT_57351</name>
</gene>
<dbReference type="GO" id="GO:0016705">
    <property type="term" value="F:oxidoreductase activity, acting on paired donors, with incorporation or reduction of molecular oxygen"/>
    <property type="evidence" value="ECO:0007669"/>
    <property type="project" value="InterPro"/>
</dbReference>
<name>A0A2T3ZCY3_TRIA4</name>
<sequence length="399" mass="43980">MHNFSVAARASTAGASSLRETFRLNNPFTNGSEDLRKAYRQALIKAFAKTNGDAWDAIARSVSASVQNLILSENVPDGSTILRANVMEISRSATLVAVLKALFDIDHIPRSTLAYICSEIHRLTVWKKNMNAASSKLGAAPEAFVQNMNRLISCLCGVFSEAKEKNGLAQLLLCTVSGTPETFNPLDLVMPAFEVPWRAVFYTLLAVLQDRPSRVDELLSLRDCSARQRPSPQAKAVVFESLRLYPPIRRMRVSRKANAQRTFNTGGTSDVDRTIDAEAILRDSKYWGPAAAEWKPSRFLHSDGDLDSSVLSQSNGWIPFAAGGMKCPASGGFSVRLTIVVAGEVLRQLFPRHDQLQWHLEGPQWDLSSAEGHLLRAGRDEYTHVDIVARSNRLQAADV</sequence>
<evidence type="ECO:0000313" key="1">
    <source>
        <dbReference type="EMBL" id="PTB42668.1"/>
    </source>
</evidence>
<dbReference type="GO" id="GO:0020037">
    <property type="term" value="F:heme binding"/>
    <property type="evidence" value="ECO:0007669"/>
    <property type="project" value="InterPro"/>
</dbReference>
<evidence type="ECO:0000313" key="2">
    <source>
        <dbReference type="Proteomes" id="UP000240493"/>
    </source>
</evidence>
<accession>A0A2T3ZCY3</accession>
<dbReference type="AlphaFoldDB" id="A0A2T3ZCY3"/>
<dbReference type="OrthoDB" id="1470350at2759"/>
<reference evidence="1 2" key="1">
    <citation type="submission" date="2016-07" db="EMBL/GenBank/DDBJ databases">
        <title>Multiple horizontal gene transfer events from other fungi enriched the ability of initially mycotrophic Trichoderma (Ascomycota) to feed on dead plant biomass.</title>
        <authorList>
            <consortium name="DOE Joint Genome Institute"/>
            <person name="Aerts A."/>
            <person name="Atanasova L."/>
            <person name="Chenthamara K."/>
            <person name="Zhang J."/>
            <person name="Grujic M."/>
            <person name="Henrissat B."/>
            <person name="Kuo A."/>
            <person name="Salamov A."/>
            <person name="Lipzen A."/>
            <person name="Labutti K."/>
            <person name="Barry K."/>
            <person name="Miao Y."/>
            <person name="Rahimi M.J."/>
            <person name="Shen Q."/>
            <person name="Grigoriev I.V."/>
            <person name="Kubicek C.P."/>
            <person name="Druzhinina I.S."/>
        </authorList>
    </citation>
    <scope>NUCLEOTIDE SEQUENCE [LARGE SCALE GENOMIC DNA]</scope>
    <source>
        <strain evidence="1 2">CBS 433.97</strain>
    </source>
</reference>
<keyword evidence="2" id="KW-1185">Reference proteome</keyword>
<dbReference type="Gene3D" id="1.10.630.10">
    <property type="entry name" value="Cytochrome P450"/>
    <property type="match status" value="1"/>
</dbReference>
<dbReference type="GO" id="GO:0004497">
    <property type="term" value="F:monooxygenase activity"/>
    <property type="evidence" value="ECO:0007669"/>
    <property type="project" value="InterPro"/>
</dbReference>